<dbReference type="HOGENOM" id="CLU_1953632_0_0_1"/>
<keyword evidence="1" id="KW-0812">Transmembrane</keyword>
<dbReference type="InParanoid" id="H2YED6"/>
<dbReference type="Ensembl" id="ENSCSAVT00000003740.1">
    <property type="protein sequence ID" value="ENSCSAVP00000003684.1"/>
    <property type="gene ID" value="ENSCSAVG00000002189.1"/>
</dbReference>
<reference evidence="3" key="1">
    <citation type="submission" date="2003-08" db="EMBL/GenBank/DDBJ databases">
        <authorList>
            <person name="Birren B."/>
            <person name="Nusbaum C."/>
            <person name="Abebe A."/>
            <person name="Abouelleil A."/>
            <person name="Adekoya E."/>
            <person name="Ait-zahra M."/>
            <person name="Allen N."/>
            <person name="Allen T."/>
            <person name="An P."/>
            <person name="Anderson M."/>
            <person name="Anderson S."/>
            <person name="Arachchi H."/>
            <person name="Armbruster J."/>
            <person name="Bachantsang P."/>
            <person name="Baldwin J."/>
            <person name="Barry A."/>
            <person name="Bayul T."/>
            <person name="Blitshsteyn B."/>
            <person name="Bloom T."/>
            <person name="Blye J."/>
            <person name="Boguslavskiy L."/>
            <person name="Borowsky M."/>
            <person name="Boukhgalter B."/>
            <person name="Brunache A."/>
            <person name="Butler J."/>
            <person name="Calixte N."/>
            <person name="Calvo S."/>
            <person name="Camarata J."/>
            <person name="Campo K."/>
            <person name="Chang J."/>
            <person name="Cheshatsang Y."/>
            <person name="Citroen M."/>
            <person name="Collymore A."/>
            <person name="Considine T."/>
            <person name="Cook A."/>
            <person name="Cooke P."/>
            <person name="Corum B."/>
            <person name="Cuomo C."/>
            <person name="David R."/>
            <person name="Dawoe T."/>
            <person name="Degray S."/>
            <person name="Dodge S."/>
            <person name="Dooley K."/>
            <person name="Dorje P."/>
            <person name="Dorjee K."/>
            <person name="Dorris L."/>
            <person name="Duffey N."/>
            <person name="Dupes A."/>
            <person name="Elkins T."/>
            <person name="Engels R."/>
            <person name="Erickson J."/>
            <person name="Farina A."/>
            <person name="Faro S."/>
            <person name="Ferreira P."/>
            <person name="Fischer H."/>
            <person name="Fitzgerald M."/>
            <person name="Foley K."/>
            <person name="Gage D."/>
            <person name="Galagan J."/>
            <person name="Gearin G."/>
            <person name="Gnerre S."/>
            <person name="Gnirke A."/>
            <person name="Goyette A."/>
            <person name="Graham J."/>
            <person name="Grandbois E."/>
            <person name="Gyaltsen K."/>
            <person name="Hafez N."/>
            <person name="Hagopian D."/>
            <person name="Hagos B."/>
            <person name="Hall J."/>
            <person name="Hatcher B."/>
            <person name="Heller A."/>
            <person name="Higgins H."/>
            <person name="Honan T."/>
            <person name="Horn A."/>
            <person name="Houde N."/>
            <person name="Hughes L."/>
            <person name="Hulme W."/>
            <person name="Husby E."/>
            <person name="Iliev I."/>
            <person name="Jaffe D."/>
            <person name="Jones C."/>
            <person name="Kamal M."/>
            <person name="Kamat A."/>
            <person name="Kamvysselis M."/>
            <person name="Karlsson E."/>
            <person name="Kells C."/>
            <person name="Kieu A."/>
            <person name="Kisner P."/>
            <person name="Kodira C."/>
            <person name="Kulbokas E."/>
            <person name="Labutti K."/>
            <person name="Lama D."/>
            <person name="Landers T."/>
            <person name="Leger J."/>
            <person name="Levine S."/>
            <person name="Lewis D."/>
            <person name="Lewis T."/>
            <person name="Lindblad-toh K."/>
            <person name="Liu X."/>
            <person name="Lokyitsang T."/>
            <person name="Lokyitsang Y."/>
            <person name="Lucien O."/>
            <person name="Lui A."/>
            <person name="Ma L.J."/>
            <person name="Mabbitt R."/>
            <person name="Macdonald J."/>
            <person name="Maclean C."/>
            <person name="Major J."/>
            <person name="Manning J."/>
            <person name="Marabella R."/>
            <person name="Maru K."/>
            <person name="Matthews C."/>
            <person name="Mauceli E."/>
            <person name="Mccarthy M."/>
            <person name="Mcdonough S."/>
            <person name="Mcghee T."/>
            <person name="Meldrim J."/>
            <person name="Meneus L."/>
            <person name="Mesirov J."/>
            <person name="Mihalev A."/>
            <person name="Mihova T."/>
            <person name="Mikkelsen T."/>
            <person name="Mlenga V."/>
            <person name="Moru K."/>
            <person name="Mozes J."/>
            <person name="Mulrain L."/>
            <person name="Munson G."/>
            <person name="Naylor J."/>
            <person name="Newes C."/>
            <person name="Nguyen C."/>
            <person name="Nguyen N."/>
            <person name="Nguyen T."/>
            <person name="Nicol R."/>
            <person name="Nielsen C."/>
            <person name="Nizzari M."/>
            <person name="Norbu C."/>
            <person name="Norbu N."/>
            <person name="O'donnell P."/>
            <person name="Okoawo O."/>
            <person name="O'leary S."/>
            <person name="Omotosho B."/>
            <person name="O'neill K."/>
            <person name="Osman S."/>
            <person name="Parker S."/>
            <person name="Perrin D."/>
            <person name="Phunkhang P."/>
            <person name="Piqani B."/>
            <person name="Purcell S."/>
            <person name="Rachupka T."/>
            <person name="Ramasamy U."/>
            <person name="Rameau R."/>
            <person name="Ray V."/>
            <person name="Raymond C."/>
            <person name="Retta R."/>
            <person name="Richardson S."/>
            <person name="Rise C."/>
            <person name="Rodriguez J."/>
            <person name="Rogers J."/>
            <person name="Rogov P."/>
            <person name="Rutman M."/>
            <person name="Schupbach R."/>
            <person name="Seaman C."/>
            <person name="Settipalli S."/>
            <person name="Sharpe T."/>
            <person name="Sheridan J."/>
            <person name="Sherpa N."/>
            <person name="Shi J."/>
            <person name="Smirnov S."/>
            <person name="Smith C."/>
            <person name="Sougnez C."/>
            <person name="Spencer B."/>
            <person name="Stalker J."/>
            <person name="Stange-thomann N."/>
            <person name="Stavropoulos S."/>
            <person name="Stetson K."/>
            <person name="Stone C."/>
            <person name="Stone S."/>
            <person name="Stubbs M."/>
            <person name="Talamas J."/>
            <person name="Tchuinga P."/>
            <person name="Tenzing P."/>
            <person name="Tesfaye S."/>
            <person name="Theodore J."/>
            <person name="Thoulutsang Y."/>
            <person name="Topham K."/>
            <person name="Towey S."/>
            <person name="Tsamla T."/>
            <person name="Tsomo N."/>
            <person name="Vallee D."/>
            <person name="Vassiliev H."/>
            <person name="Venkataraman V."/>
            <person name="Vinson J."/>
            <person name="Vo A."/>
            <person name="Wade C."/>
            <person name="Wang S."/>
            <person name="Wangchuk T."/>
            <person name="Wangdi T."/>
            <person name="Whittaker C."/>
            <person name="Wilkinson J."/>
            <person name="Wu Y."/>
            <person name="Wyman D."/>
            <person name="Yadav S."/>
            <person name="Yang S."/>
            <person name="Yang X."/>
            <person name="Yeager S."/>
            <person name="Yee E."/>
            <person name="Young G."/>
            <person name="Zainoun J."/>
            <person name="Zembeck L."/>
            <person name="Zimmer A."/>
            <person name="Zody M."/>
            <person name="Lander E."/>
        </authorList>
    </citation>
    <scope>NUCLEOTIDE SEQUENCE [LARGE SCALE GENOMIC DNA]</scope>
</reference>
<reference evidence="2" key="3">
    <citation type="submission" date="2025-09" db="UniProtKB">
        <authorList>
            <consortium name="Ensembl"/>
        </authorList>
    </citation>
    <scope>IDENTIFICATION</scope>
</reference>
<organism evidence="2 3">
    <name type="scientific">Ciona savignyi</name>
    <name type="common">Pacific transparent sea squirt</name>
    <dbReference type="NCBI Taxonomy" id="51511"/>
    <lineage>
        <taxon>Eukaryota</taxon>
        <taxon>Metazoa</taxon>
        <taxon>Chordata</taxon>
        <taxon>Tunicata</taxon>
        <taxon>Ascidiacea</taxon>
        <taxon>Phlebobranchia</taxon>
        <taxon>Cionidae</taxon>
        <taxon>Ciona</taxon>
    </lineage>
</organism>
<protein>
    <submittedName>
        <fullName evidence="2">Uncharacterized protein</fullName>
    </submittedName>
</protein>
<evidence type="ECO:0000313" key="3">
    <source>
        <dbReference type="Proteomes" id="UP000007875"/>
    </source>
</evidence>
<proteinExistence type="predicted"/>
<keyword evidence="1" id="KW-1133">Transmembrane helix</keyword>
<evidence type="ECO:0000256" key="1">
    <source>
        <dbReference type="SAM" id="Phobius"/>
    </source>
</evidence>
<keyword evidence="3" id="KW-1185">Reference proteome</keyword>
<sequence length="129" mass="14333">MCFKHRARYRGSLNCGSRARRKIGFVSAWTTFPPFLLLLVVSFAMCTGHGINTSRVAVEVATGTRYLCVKEEMIGPNRTNVLYIVKTCRNASLGRPNIYSEFKVNPASSGRGVVLSFTLPSGSHRFIAW</sequence>
<dbReference type="AlphaFoldDB" id="H2YED6"/>
<accession>H2YED6</accession>
<evidence type="ECO:0000313" key="2">
    <source>
        <dbReference type="Ensembl" id="ENSCSAVP00000003684.1"/>
    </source>
</evidence>
<name>H2YED6_CIOSA</name>
<keyword evidence="1" id="KW-0472">Membrane</keyword>
<reference evidence="2" key="2">
    <citation type="submission" date="2025-08" db="UniProtKB">
        <authorList>
            <consortium name="Ensembl"/>
        </authorList>
    </citation>
    <scope>IDENTIFICATION</scope>
</reference>
<dbReference type="Proteomes" id="UP000007875">
    <property type="component" value="Unassembled WGS sequence"/>
</dbReference>
<feature type="transmembrane region" description="Helical" evidence="1">
    <location>
        <begin position="23"/>
        <end position="45"/>
    </location>
</feature>